<feature type="transmembrane region" description="Helical" evidence="10">
    <location>
        <begin position="247"/>
        <end position="266"/>
    </location>
</feature>
<dbReference type="InterPro" id="IPR023298">
    <property type="entry name" value="ATPase_P-typ_TM_dom_sf"/>
</dbReference>
<keyword evidence="5" id="KW-0067">ATP-binding</keyword>
<feature type="domain" description="Cation-transporting P-type ATPase N-terminal" evidence="11">
    <location>
        <begin position="8"/>
        <end position="80"/>
    </location>
</feature>
<dbReference type="InterPro" id="IPR059000">
    <property type="entry name" value="ATPase_P-type_domA"/>
</dbReference>
<dbReference type="EMBL" id="PEVY01000041">
    <property type="protein sequence ID" value="PIU75225.1"/>
    <property type="molecule type" value="Genomic_DNA"/>
</dbReference>
<dbReference type="NCBIfam" id="TIGR01494">
    <property type="entry name" value="ATPase_P-type"/>
    <property type="match status" value="1"/>
</dbReference>
<comment type="subcellular location">
    <subcellularLocation>
        <location evidence="1">Endomembrane system</location>
        <topology evidence="1">Multi-pass membrane protein</topology>
    </subcellularLocation>
</comment>
<evidence type="ECO:0000256" key="8">
    <source>
        <dbReference type="ARBA" id="ARBA00022989"/>
    </source>
</evidence>
<keyword evidence="9 10" id="KW-0472">Membrane</keyword>
<dbReference type="SMART" id="SM00831">
    <property type="entry name" value="Cation_ATPase_N"/>
    <property type="match status" value="1"/>
</dbReference>
<dbReference type="GO" id="GO:0005524">
    <property type="term" value="F:ATP binding"/>
    <property type="evidence" value="ECO:0007669"/>
    <property type="project" value="UniProtKB-KW"/>
</dbReference>
<evidence type="ECO:0000313" key="13">
    <source>
        <dbReference type="Proteomes" id="UP000228775"/>
    </source>
</evidence>
<dbReference type="Gene3D" id="3.40.50.1000">
    <property type="entry name" value="HAD superfamily/HAD-like"/>
    <property type="match status" value="1"/>
</dbReference>
<sequence length="461" mass="51700">MQKGIYQEYIQKDIPQILKELQTSNQGLTQKEAELRLKKQGKNELAIKRISAAKIFLRQFQSPFIYLLILAGAISIFLRQYIDSTVIFAFLLATASLDFIQEYRSEKTIEKLRSFITSPAKVKRSGKIVELKKSEIVIGDLILLEAGDMTPADIRIIEATNLSADESILTGESREAVKDAQIITNKYAEPYQAKNIIFAGTKIIGGKAWGLVIATANKTELGKIANLTQETQKPNSFQTYILQLSRFLIKVVAITLVAVFLANLIIKQGKIDTWELMLFTVALAVSILPEALPVIATITLTRGAMRLAEKGVVVKRLSALEDFGNIDILCTDKTGTITKNILTIDQILADDQNKFLFYGLAGSAVCQEKIYEYHYSFEEALWQQTSPRQKKSLMTIEPIFEQPFDPTRRLSSAIIKWQNNYYLIAKGAPEAILELSRYQLVNKKTIALKLLPAKNILNQAA</sequence>
<keyword evidence="8 10" id="KW-1133">Transmembrane helix</keyword>
<dbReference type="InterPro" id="IPR023299">
    <property type="entry name" value="ATPase_P-typ_cyto_dom_N"/>
</dbReference>
<dbReference type="Pfam" id="PF00122">
    <property type="entry name" value="E1-E2_ATPase"/>
    <property type="match status" value="1"/>
</dbReference>
<dbReference type="Pfam" id="PF13246">
    <property type="entry name" value="Cation_ATPase"/>
    <property type="match status" value="1"/>
</dbReference>
<dbReference type="Gene3D" id="2.70.150.10">
    <property type="entry name" value="Calcium-transporting ATPase, cytoplasmic transduction domain A"/>
    <property type="match status" value="1"/>
</dbReference>
<evidence type="ECO:0000256" key="5">
    <source>
        <dbReference type="ARBA" id="ARBA00022840"/>
    </source>
</evidence>
<evidence type="ECO:0000256" key="2">
    <source>
        <dbReference type="ARBA" id="ARBA00022553"/>
    </source>
</evidence>
<dbReference type="GO" id="GO:0012505">
    <property type="term" value="C:endomembrane system"/>
    <property type="evidence" value="ECO:0007669"/>
    <property type="project" value="UniProtKB-SubCell"/>
</dbReference>
<evidence type="ECO:0000313" key="12">
    <source>
        <dbReference type="EMBL" id="PIU75225.1"/>
    </source>
</evidence>
<dbReference type="FunFam" id="2.70.150.10:FF:000160">
    <property type="entry name" value="Sarcoplasmic/endoplasmic reticulum calcium ATPase 1"/>
    <property type="match status" value="1"/>
</dbReference>
<evidence type="ECO:0000256" key="9">
    <source>
        <dbReference type="ARBA" id="ARBA00023136"/>
    </source>
</evidence>
<keyword evidence="3 10" id="KW-0812">Transmembrane</keyword>
<keyword evidence="6" id="KW-0460">Magnesium</keyword>
<dbReference type="Proteomes" id="UP000228775">
    <property type="component" value="Unassembled WGS sequence"/>
</dbReference>
<protein>
    <recommendedName>
        <fullName evidence="11">Cation-transporting P-type ATPase N-terminal domain-containing protein</fullName>
    </recommendedName>
</protein>
<gene>
    <name evidence="12" type="ORF">COS76_01970</name>
</gene>
<dbReference type="InterPro" id="IPR023214">
    <property type="entry name" value="HAD_sf"/>
</dbReference>
<dbReference type="SUPFAM" id="SSF81653">
    <property type="entry name" value="Calcium ATPase, transduction domain A"/>
    <property type="match status" value="1"/>
</dbReference>
<dbReference type="PRINTS" id="PR00119">
    <property type="entry name" value="CATATPASE"/>
</dbReference>
<dbReference type="GO" id="GO:0016020">
    <property type="term" value="C:membrane"/>
    <property type="evidence" value="ECO:0007669"/>
    <property type="project" value="InterPro"/>
</dbReference>
<organism evidence="12 13">
    <name type="scientific">Candidatus Portnoybacteria bacterium CG06_land_8_20_14_3_00_39_12</name>
    <dbReference type="NCBI Taxonomy" id="1974809"/>
    <lineage>
        <taxon>Bacteria</taxon>
        <taxon>Candidatus Portnoyibacteriota</taxon>
    </lineage>
</organism>
<keyword evidence="4" id="KW-0547">Nucleotide-binding</keyword>
<feature type="transmembrane region" description="Helical" evidence="10">
    <location>
        <begin position="64"/>
        <end position="81"/>
    </location>
</feature>
<evidence type="ECO:0000256" key="1">
    <source>
        <dbReference type="ARBA" id="ARBA00004127"/>
    </source>
</evidence>
<dbReference type="SUPFAM" id="SSF81665">
    <property type="entry name" value="Calcium ATPase, transmembrane domain M"/>
    <property type="match status" value="1"/>
</dbReference>
<dbReference type="Gene3D" id="3.40.1110.10">
    <property type="entry name" value="Calcium-transporting ATPase, cytoplasmic domain N"/>
    <property type="match status" value="2"/>
</dbReference>
<keyword evidence="7" id="KW-1278">Translocase</keyword>
<evidence type="ECO:0000256" key="3">
    <source>
        <dbReference type="ARBA" id="ARBA00022692"/>
    </source>
</evidence>
<feature type="transmembrane region" description="Helical" evidence="10">
    <location>
        <begin position="87"/>
        <end position="103"/>
    </location>
</feature>
<evidence type="ECO:0000256" key="7">
    <source>
        <dbReference type="ARBA" id="ARBA00022967"/>
    </source>
</evidence>
<dbReference type="InterPro" id="IPR018303">
    <property type="entry name" value="ATPase_P-typ_P_site"/>
</dbReference>
<evidence type="ECO:0000256" key="10">
    <source>
        <dbReference type="SAM" id="Phobius"/>
    </source>
</evidence>
<dbReference type="InterPro" id="IPR008250">
    <property type="entry name" value="ATPase_P-typ_transduc_dom_A_sf"/>
</dbReference>
<dbReference type="InterPro" id="IPR001757">
    <property type="entry name" value="P_typ_ATPase"/>
</dbReference>
<dbReference type="PROSITE" id="PS00154">
    <property type="entry name" value="ATPASE_E1_E2"/>
    <property type="match status" value="1"/>
</dbReference>
<evidence type="ECO:0000256" key="4">
    <source>
        <dbReference type="ARBA" id="ARBA00022741"/>
    </source>
</evidence>
<dbReference type="GO" id="GO:0016887">
    <property type="term" value="F:ATP hydrolysis activity"/>
    <property type="evidence" value="ECO:0007669"/>
    <property type="project" value="InterPro"/>
</dbReference>
<dbReference type="PANTHER" id="PTHR42861">
    <property type="entry name" value="CALCIUM-TRANSPORTING ATPASE"/>
    <property type="match status" value="1"/>
</dbReference>
<dbReference type="AlphaFoldDB" id="A0A2M7AX59"/>
<dbReference type="Gene3D" id="1.20.1110.10">
    <property type="entry name" value="Calcium-transporting ATPase, transmembrane domain"/>
    <property type="match status" value="1"/>
</dbReference>
<dbReference type="InterPro" id="IPR004014">
    <property type="entry name" value="ATPase_P-typ_cation-transptr_N"/>
</dbReference>
<comment type="caution">
    <text evidence="12">The sequence shown here is derived from an EMBL/GenBank/DDBJ whole genome shotgun (WGS) entry which is preliminary data.</text>
</comment>
<evidence type="ECO:0000256" key="6">
    <source>
        <dbReference type="ARBA" id="ARBA00022842"/>
    </source>
</evidence>
<evidence type="ECO:0000259" key="11">
    <source>
        <dbReference type="SMART" id="SM00831"/>
    </source>
</evidence>
<feature type="transmembrane region" description="Helical" evidence="10">
    <location>
        <begin position="278"/>
        <end position="300"/>
    </location>
</feature>
<name>A0A2M7AX59_9BACT</name>
<dbReference type="Pfam" id="PF00690">
    <property type="entry name" value="Cation_ATPase_N"/>
    <property type="match status" value="1"/>
</dbReference>
<keyword evidence="2" id="KW-0597">Phosphoprotein</keyword>
<dbReference type="SUPFAM" id="SSF81660">
    <property type="entry name" value="Metal cation-transporting ATPase, ATP-binding domain N"/>
    <property type="match status" value="1"/>
</dbReference>
<feature type="non-terminal residue" evidence="12">
    <location>
        <position position="461"/>
    </location>
</feature>
<accession>A0A2M7AX59</accession>
<reference evidence="13" key="1">
    <citation type="submission" date="2017-09" db="EMBL/GenBank/DDBJ databases">
        <title>Depth-based differentiation of microbial function through sediment-hosted aquifers and enrichment of novel symbionts in the deep terrestrial subsurface.</title>
        <authorList>
            <person name="Probst A.J."/>
            <person name="Ladd B."/>
            <person name="Jarett J.K."/>
            <person name="Geller-Mcgrath D.E."/>
            <person name="Sieber C.M.K."/>
            <person name="Emerson J.B."/>
            <person name="Anantharaman K."/>
            <person name="Thomas B.C."/>
            <person name="Malmstrom R."/>
            <person name="Stieglmeier M."/>
            <person name="Klingl A."/>
            <person name="Woyke T."/>
            <person name="Ryan C.M."/>
            <person name="Banfield J.F."/>
        </authorList>
    </citation>
    <scope>NUCLEOTIDE SEQUENCE [LARGE SCALE GENOMIC DNA]</scope>
</reference>
<proteinExistence type="predicted"/>